<evidence type="ECO:0000256" key="5">
    <source>
        <dbReference type="ARBA" id="ARBA00023014"/>
    </source>
</evidence>
<comment type="caution">
    <text evidence="7">The sequence shown here is derived from an EMBL/GenBank/DDBJ whole genome shotgun (WGS) entry which is preliminary data.</text>
</comment>
<keyword evidence="4" id="KW-0408">Iron</keyword>
<evidence type="ECO:0000256" key="1">
    <source>
        <dbReference type="ARBA" id="ARBA00001966"/>
    </source>
</evidence>
<name>A0A0F8Y9D5_9ZZZZ</name>
<dbReference type="PANTHER" id="PTHR43409">
    <property type="entry name" value="ANAEROBIC MAGNESIUM-PROTOPORPHYRIN IX MONOMETHYL ESTER CYCLASE-RELATED"/>
    <property type="match status" value="1"/>
</dbReference>
<organism evidence="7">
    <name type="scientific">marine sediment metagenome</name>
    <dbReference type="NCBI Taxonomy" id="412755"/>
    <lineage>
        <taxon>unclassified sequences</taxon>
        <taxon>metagenomes</taxon>
        <taxon>ecological metagenomes</taxon>
    </lineage>
</organism>
<proteinExistence type="predicted"/>
<keyword evidence="3" id="KW-0479">Metal-binding</keyword>
<dbReference type="Gene3D" id="3.40.50.280">
    <property type="entry name" value="Cobalamin-binding domain"/>
    <property type="match status" value="1"/>
</dbReference>
<dbReference type="EMBL" id="LAZR01054686">
    <property type="protein sequence ID" value="KKK78012.1"/>
    <property type="molecule type" value="Genomic_DNA"/>
</dbReference>
<accession>A0A0F8Y9D5</accession>
<dbReference type="GO" id="GO:0051536">
    <property type="term" value="F:iron-sulfur cluster binding"/>
    <property type="evidence" value="ECO:0007669"/>
    <property type="project" value="UniProtKB-KW"/>
</dbReference>
<dbReference type="Pfam" id="PF02310">
    <property type="entry name" value="B12-binding"/>
    <property type="match status" value="1"/>
</dbReference>
<dbReference type="AlphaFoldDB" id="A0A0F8Y9D5"/>
<gene>
    <name evidence="7" type="ORF">LCGC14_2847840</name>
</gene>
<dbReference type="InterPro" id="IPR036724">
    <property type="entry name" value="Cobalamin-bd_sf"/>
</dbReference>
<dbReference type="GO" id="GO:0031419">
    <property type="term" value="F:cobalamin binding"/>
    <property type="evidence" value="ECO:0007669"/>
    <property type="project" value="InterPro"/>
</dbReference>
<feature type="domain" description="B12-binding" evidence="6">
    <location>
        <begin position="174"/>
        <end position="301"/>
    </location>
</feature>
<evidence type="ECO:0000256" key="4">
    <source>
        <dbReference type="ARBA" id="ARBA00023004"/>
    </source>
</evidence>
<dbReference type="InterPro" id="IPR006158">
    <property type="entry name" value="Cobalamin-bd"/>
</dbReference>
<dbReference type="SUPFAM" id="SSF52242">
    <property type="entry name" value="Cobalamin (vitamin B12)-binding domain"/>
    <property type="match status" value="1"/>
</dbReference>
<comment type="cofactor">
    <cofactor evidence="1">
        <name>[4Fe-4S] cluster</name>
        <dbReference type="ChEBI" id="CHEBI:49883"/>
    </cofactor>
</comment>
<protein>
    <recommendedName>
        <fullName evidence="6">B12-binding domain-containing protein</fullName>
    </recommendedName>
</protein>
<evidence type="ECO:0000256" key="2">
    <source>
        <dbReference type="ARBA" id="ARBA00022691"/>
    </source>
</evidence>
<dbReference type="GO" id="GO:0046872">
    <property type="term" value="F:metal ion binding"/>
    <property type="evidence" value="ECO:0007669"/>
    <property type="project" value="UniProtKB-KW"/>
</dbReference>
<dbReference type="InterPro" id="IPR051198">
    <property type="entry name" value="BchE-like"/>
</dbReference>
<dbReference type="CDD" id="cd02068">
    <property type="entry name" value="radical_SAM_B12_BD"/>
    <property type="match status" value="1"/>
</dbReference>
<feature type="non-terminal residue" evidence="7">
    <location>
        <position position="301"/>
    </location>
</feature>
<evidence type="ECO:0000259" key="6">
    <source>
        <dbReference type="PROSITE" id="PS51332"/>
    </source>
</evidence>
<keyword evidence="5" id="KW-0411">Iron-sulfur</keyword>
<sequence length="301" mass="34450">MEPQDEALLKMLFSLPEKWAEYKWDDFTDTEQKVLKRIVAAGLVEEKIWLHCKMEGFKDEVQFQVYRRGDYTQGQLKEAIIKAMPEKWLDTKGRTRGKYDCKRQNSFQARLTDEGALAKHDYENEKPSFVLHLAKRVSELGVIRICAESKRVIENDQIRVKPKRIKPNLPKLRRDKCHAEEAINEQIKKGKKLAKIPLSGIDALVFSREYNKNLGDLKKSLIQFNPKVAGISAMTMQASDSKNLIKLIREWKSDITIVVGGIHFTALPDDGLKYGADYVITGEGEIALHNLLVDGPPKDTR</sequence>
<reference evidence="7" key="1">
    <citation type="journal article" date="2015" name="Nature">
        <title>Complex archaea that bridge the gap between prokaryotes and eukaryotes.</title>
        <authorList>
            <person name="Spang A."/>
            <person name="Saw J.H."/>
            <person name="Jorgensen S.L."/>
            <person name="Zaremba-Niedzwiedzka K."/>
            <person name="Martijn J."/>
            <person name="Lind A.E."/>
            <person name="van Eijk R."/>
            <person name="Schleper C."/>
            <person name="Guy L."/>
            <person name="Ettema T.J."/>
        </authorList>
    </citation>
    <scope>NUCLEOTIDE SEQUENCE</scope>
</reference>
<evidence type="ECO:0000256" key="3">
    <source>
        <dbReference type="ARBA" id="ARBA00022723"/>
    </source>
</evidence>
<dbReference type="PROSITE" id="PS51332">
    <property type="entry name" value="B12_BINDING"/>
    <property type="match status" value="1"/>
</dbReference>
<keyword evidence="2" id="KW-0949">S-adenosyl-L-methionine</keyword>
<evidence type="ECO:0000313" key="7">
    <source>
        <dbReference type="EMBL" id="KKK78012.1"/>
    </source>
</evidence>